<dbReference type="GO" id="GO:0005737">
    <property type="term" value="C:cytoplasm"/>
    <property type="evidence" value="ECO:0007669"/>
    <property type="project" value="UniProtKB-ARBA"/>
</dbReference>
<keyword evidence="4 7" id="KW-0804">Transcription</keyword>
<dbReference type="Gene3D" id="1.10.10.10">
    <property type="entry name" value="Winged helix-like DNA-binding domain superfamily/Winged helix DNA-binding domain"/>
    <property type="match status" value="2"/>
</dbReference>
<dbReference type="InterPro" id="IPR007832">
    <property type="entry name" value="RNA_pol_Rpc34"/>
</dbReference>
<evidence type="ECO:0000256" key="3">
    <source>
        <dbReference type="ARBA" id="ARBA00022478"/>
    </source>
</evidence>
<evidence type="ECO:0000256" key="2">
    <source>
        <dbReference type="ARBA" id="ARBA00011038"/>
    </source>
</evidence>
<name>A0A6M2DGC5_XENCH</name>
<dbReference type="PIRSF" id="PIRSF028763">
    <property type="entry name" value="RNA_pol_Rpc34"/>
    <property type="match status" value="1"/>
</dbReference>
<dbReference type="EMBL" id="GIIL01000455">
    <property type="protein sequence ID" value="NOV44181.1"/>
    <property type="molecule type" value="Transcribed_RNA"/>
</dbReference>
<evidence type="ECO:0000256" key="1">
    <source>
        <dbReference type="ARBA" id="ARBA00004123"/>
    </source>
</evidence>
<evidence type="ECO:0000313" key="8">
    <source>
        <dbReference type="EMBL" id="NOV44181.1"/>
    </source>
</evidence>
<dbReference type="AlphaFoldDB" id="A0A6M2DGC5"/>
<comment type="similarity">
    <text evidence="2 7">Belongs to the eukaryotic RPC34/RPC39 RNA polymerase subunit family.</text>
</comment>
<accession>A0A6M2DGC5</accession>
<comment type="subcellular location">
    <subcellularLocation>
        <location evidence="1 7">Nucleus</location>
    </subcellularLocation>
</comment>
<dbReference type="GO" id="GO:0005666">
    <property type="term" value="C:RNA polymerase III complex"/>
    <property type="evidence" value="ECO:0007669"/>
    <property type="project" value="UniProtKB-UniRule"/>
</dbReference>
<dbReference type="FunFam" id="1.10.10.10:FF:000237">
    <property type="entry name" value="DNA-directed RNA polymerase III subunit RPC6"/>
    <property type="match status" value="1"/>
</dbReference>
<dbReference type="InterPro" id="IPR016049">
    <property type="entry name" value="RNA_pol_Rpc34-like"/>
</dbReference>
<evidence type="ECO:0000256" key="6">
    <source>
        <dbReference type="ARBA" id="ARBA00055148"/>
    </source>
</evidence>
<dbReference type="InterPro" id="IPR036388">
    <property type="entry name" value="WH-like_DNA-bd_sf"/>
</dbReference>
<sequence>MDAGHRLLAVMQGKSLGVTDAEIVAQLPDLTTEQRVVAINKLLQQNLIDILCKGQTLMYRIKDTTRPNAIKSADNEEKVVYSIIEQGGNKGIWIRDIRFKSNLVMTQLNKILKTLENKKLIKAVKSVNASKKKVYMLYNLEPDRSITGGAWYQDQDFESEFVEVLNQQCFRFLMDKKKKSLAINAGPIAARNAALASVKEVHKFIADLGISKVNLDLEDLETILKTLVYDGKAEKFIAADGNTLYKAVDSLLPNPGLVLTPCGLCPVISRCADIGSITPKTCEYLAEWLE</sequence>
<evidence type="ECO:0000256" key="4">
    <source>
        <dbReference type="ARBA" id="ARBA00023163"/>
    </source>
</evidence>
<evidence type="ECO:0000256" key="7">
    <source>
        <dbReference type="PIRNR" id="PIRNR028763"/>
    </source>
</evidence>
<organism evidence="8">
    <name type="scientific">Xenopsylla cheopis</name>
    <name type="common">Oriental rat flea</name>
    <name type="synonym">Pulex cheopis</name>
    <dbReference type="NCBI Taxonomy" id="163159"/>
    <lineage>
        <taxon>Eukaryota</taxon>
        <taxon>Metazoa</taxon>
        <taxon>Ecdysozoa</taxon>
        <taxon>Arthropoda</taxon>
        <taxon>Hexapoda</taxon>
        <taxon>Insecta</taxon>
        <taxon>Pterygota</taxon>
        <taxon>Neoptera</taxon>
        <taxon>Endopterygota</taxon>
        <taxon>Siphonaptera</taxon>
        <taxon>Pulicidae</taxon>
        <taxon>Xenopsyllinae</taxon>
        <taxon>Xenopsylla</taxon>
    </lineage>
</organism>
<dbReference type="GO" id="GO:0006383">
    <property type="term" value="P:transcription by RNA polymerase III"/>
    <property type="evidence" value="ECO:0007669"/>
    <property type="project" value="UniProtKB-UniRule"/>
</dbReference>
<dbReference type="SUPFAM" id="SSF46785">
    <property type="entry name" value="Winged helix' DNA-binding domain"/>
    <property type="match status" value="2"/>
</dbReference>
<keyword evidence="3 7" id="KW-0240">DNA-directed RNA polymerase</keyword>
<dbReference type="InterPro" id="IPR036390">
    <property type="entry name" value="WH_DNA-bd_sf"/>
</dbReference>
<proteinExistence type="inferred from homology"/>
<evidence type="ECO:0000256" key="5">
    <source>
        <dbReference type="ARBA" id="ARBA00023242"/>
    </source>
</evidence>
<protein>
    <recommendedName>
        <fullName evidence="7">DNA-directed RNA polymerase III subunit RPC6</fullName>
        <shortName evidence="7">RNA polymerase III subunit C6</shortName>
    </recommendedName>
</protein>
<dbReference type="FunFam" id="1.10.10.10:FF:000116">
    <property type="entry name" value="DNA-directed RNA polymerase III subunit RPC6"/>
    <property type="match status" value="1"/>
</dbReference>
<keyword evidence="5 7" id="KW-0539">Nucleus</keyword>
<dbReference type="PANTHER" id="PTHR12780">
    <property type="entry name" value="RNA POLYMERASE III DNA DIRECTED , 39KD SUBUNIT-RELATED"/>
    <property type="match status" value="1"/>
</dbReference>
<comment type="function">
    <text evidence="6 7">DNA-dependent RNA polymerase catalyzes the transcription of DNA into RNA using the four ribonucleoside triphosphates as substrates. Specific peripheric component of RNA polymerase III which synthesizes small RNAs, such as 5S rRNA and tRNAs.</text>
</comment>
<reference evidence="8" key="1">
    <citation type="submission" date="2020-03" db="EMBL/GenBank/DDBJ databases">
        <title>Transcriptomic Profiling of the Digestive Tract of the Rat Flea, Xenopsylla cheopis, Following Blood Feeding and Infection with Yersinia pestis.</title>
        <authorList>
            <person name="Bland D.M."/>
            <person name="Martens C.A."/>
            <person name="Virtaneva K."/>
            <person name="Kanakabandi K."/>
            <person name="Long D."/>
            <person name="Rosenke R."/>
            <person name="Saturday G.A."/>
            <person name="Hoyt F.H."/>
            <person name="Bruno D.P."/>
            <person name="Ribeiro J.M.C."/>
            <person name="Hinnebusch J."/>
        </authorList>
    </citation>
    <scope>NUCLEOTIDE SEQUENCE</scope>
</reference>
<dbReference type="Pfam" id="PF05158">
    <property type="entry name" value="RNA_pol_Rpc34"/>
    <property type="match status" value="1"/>
</dbReference>
<dbReference type="GO" id="GO:0005654">
    <property type="term" value="C:nucleoplasm"/>
    <property type="evidence" value="ECO:0007669"/>
    <property type="project" value="UniProtKB-ARBA"/>
</dbReference>